<dbReference type="OrthoDB" id="9780943at2"/>
<proteinExistence type="inferred from homology"/>
<dbReference type="Pfam" id="PF03401">
    <property type="entry name" value="TctC"/>
    <property type="match status" value="1"/>
</dbReference>
<dbReference type="EMBL" id="SMAJ01000001">
    <property type="protein sequence ID" value="TCT10845.1"/>
    <property type="molecule type" value="Genomic_DNA"/>
</dbReference>
<feature type="signal peptide" evidence="2">
    <location>
        <begin position="1"/>
        <end position="30"/>
    </location>
</feature>
<sequence length="332" mass="35224">MRMQLPNTTRRAVSVLAALLVMFGSPMVRAQTPGWPADPIKLIVSYPPGSGTDTTARVLAERMSRSLGQQVIVENRPGASGRIGTLSVVRAKPDGYTLLFGTGAELTAAPITVKSLAYDPLKDLQPVMLISKSLGMVVASPEFAPNTLSELVADAKAHPGKLNYGSGGHNSIPHLLGQQFNFAAGIETTHVPYKGGGPMLIDLTSGLLQYAFSSPGASLAYVQAGKLKALAIAAPHRLPALPDVATMDEQGFPGFDNGTWFGLLAPAHTPAAIVTRLHAVLQSALAAPEVRKTLKELYIQPIASTPEEFGRFLQSETDRYRQLAAQLGIKPE</sequence>
<dbReference type="PIRSF" id="PIRSF017082">
    <property type="entry name" value="YflP"/>
    <property type="match status" value="1"/>
</dbReference>
<feature type="chain" id="PRO_5020803633" evidence="2">
    <location>
        <begin position="31"/>
        <end position="332"/>
    </location>
</feature>
<dbReference type="PANTHER" id="PTHR42928:SF5">
    <property type="entry name" value="BLR1237 PROTEIN"/>
    <property type="match status" value="1"/>
</dbReference>
<dbReference type="CDD" id="cd07012">
    <property type="entry name" value="PBP2_Bug_TTT"/>
    <property type="match status" value="1"/>
</dbReference>
<dbReference type="SUPFAM" id="SSF53850">
    <property type="entry name" value="Periplasmic binding protein-like II"/>
    <property type="match status" value="1"/>
</dbReference>
<organism evidence="3 4">
    <name type="scientific">Paralcaligenes ureilyticus</name>
    <dbReference type="NCBI Taxonomy" id="627131"/>
    <lineage>
        <taxon>Bacteria</taxon>
        <taxon>Pseudomonadati</taxon>
        <taxon>Pseudomonadota</taxon>
        <taxon>Betaproteobacteria</taxon>
        <taxon>Burkholderiales</taxon>
        <taxon>Alcaligenaceae</taxon>
        <taxon>Paralcaligenes</taxon>
    </lineage>
</organism>
<keyword evidence="2" id="KW-0732">Signal</keyword>
<dbReference type="Gene3D" id="3.40.190.150">
    <property type="entry name" value="Bordetella uptake gene, domain 1"/>
    <property type="match status" value="1"/>
</dbReference>
<evidence type="ECO:0000256" key="1">
    <source>
        <dbReference type="ARBA" id="ARBA00006987"/>
    </source>
</evidence>
<gene>
    <name evidence="3" type="ORF">EDC26_10165</name>
</gene>
<dbReference type="Gene3D" id="3.40.190.10">
    <property type="entry name" value="Periplasmic binding protein-like II"/>
    <property type="match status" value="1"/>
</dbReference>
<name>A0A4R3MGS2_9BURK</name>
<evidence type="ECO:0000256" key="2">
    <source>
        <dbReference type="SAM" id="SignalP"/>
    </source>
</evidence>
<dbReference type="AlphaFoldDB" id="A0A4R3MGS2"/>
<keyword evidence="3" id="KW-0675">Receptor</keyword>
<accession>A0A4R3MGS2</accession>
<protein>
    <submittedName>
        <fullName evidence="3">Tripartite-type tricarboxylate transporter receptor subunit TctC</fullName>
    </submittedName>
</protein>
<keyword evidence="4" id="KW-1185">Reference proteome</keyword>
<evidence type="ECO:0000313" key="4">
    <source>
        <dbReference type="Proteomes" id="UP000295525"/>
    </source>
</evidence>
<reference evidence="3 4" key="1">
    <citation type="submission" date="2019-03" db="EMBL/GenBank/DDBJ databases">
        <title>Genomic Encyclopedia of Type Strains, Phase IV (KMG-IV): sequencing the most valuable type-strain genomes for metagenomic binning, comparative biology and taxonomic classification.</title>
        <authorList>
            <person name="Goeker M."/>
        </authorList>
    </citation>
    <scope>NUCLEOTIDE SEQUENCE [LARGE SCALE GENOMIC DNA]</scope>
    <source>
        <strain evidence="3 4">DSM 24591</strain>
    </source>
</reference>
<dbReference type="PANTHER" id="PTHR42928">
    <property type="entry name" value="TRICARBOXYLATE-BINDING PROTEIN"/>
    <property type="match status" value="1"/>
</dbReference>
<comment type="similarity">
    <text evidence="1">Belongs to the UPF0065 (bug) family.</text>
</comment>
<dbReference type="Proteomes" id="UP000295525">
    <property type="component" value="Unassembled WGS sequence"/>
</dbReference>
<dbReference type="InterPro" id="IPR005064">
    <property type="entry name" value="BUG"/>
</dbReference>
<evidence type="ECO:0000313" key="3">
    <source>
        <dbReference type="EMBL" id="TCT10845.1"/>
    </source>
</evidence>
<dbReference type="InterPro" id="IPR042100">
    <property type="entry name" value="Bug_dom1"/>
</dbReference>
<comment type="caution">
    <text evidence="3">The sequence shown here is derived from an EMBL/GenBank/DDBJ whole genome shotgun (WGS) entry which is preliminary data.</text>
</comment>